<dbReference type="GO" id="GO:0000785">
    <property type="term" value="C:chromatin"/>
    <property type="evidence" value="ECO:0007669"/>
    <property type="project" value="TreeGrafter"/>
</dbReference>
<dbReference type="GO" id="GO:0061665">
    <property type="term" value="F:SUMO ligase activity"/>
    <property type="evidence" value="ECO:0007669"/>
    <property type="project" value="TreeGrafter"/>
</dbReference>
<sequence>MVRESISRETNTGQIRLALFDIRTRKQMSIPARSSNCNHTACFDLEPTLTYAAENGVYECPICMNTFSLNEIELDHFVASICRETYQKNPAPIEVMLDQSCVWQSIPREESISRFNSLPPSAPFPSYPPFPQMQHMQLQQLQQQQMLQPSVPSPIPFSSPMMQQQMQPLQQLQQMSRKRESGDTGGTQFKRFKSDSFMTAPTGSPVPHMMAAPHSVAPSMMMVVGPTTPMGSGMYANGGPPSAPSIHNSFPNMTSPFTAVHPSPMKEPSSHHSAVGASPMGMAMAPSTPYGMAAMNGGERGTTALTCATDAIATVGTSSAPYTPGSVDNKNNTMITTAPEGVGTLSNALIRAPSAALTPDTQASTSNASAEEETNQR</sequence>
<evidence type="ECO:0000313" key="6">
    <source>
        <dbReference type="EMBL" id="GMT23736.1"/>
    </source>
</evidence>
<proteinExistence type="predicted"/>
<keyword evidence="2" id="KW-0863">Zinc-finger</keyword>
<dbReference type="Gene3D" id="3.30.40.10">
    <property type="entry name" value="Zinc/RING finger domain, C3HC4 (zinc finger)"/>
    <property type="match status" value="1"/>
</dbReference>
<evidence type="ECO:0000256" key="3">
    <source>
        <dbReference type="ARBA" id="ARBA00022833"/>
    </source>
</evidence>
<dbReference type="InterPro" id="IPR013083">
    <property type="entry name" value="Znf_RING/FYVE/PHD"/>
</dbReference>
<name>A0AAV5VZ21_9BILA</name>
<protein>
    <recommendedName>
        <fullName evidence="5">SP-RING-type domain-containing protein</fullName>
    </recommendedName>
</protein>
<gene>
    <name evidence="6" type="ORF">PFISCL1PPCAC_15033</name>
</gene>
<keyword evidence="1" id="KW-0479">Metal-binding</keyword>
<feature type="compositionally biased region" description="Polar residues" evidence="4">
    <location>
        <begin position="359"/>
        <end position="369"/>
    </location>
</feature>
<feature type="region of interest" description="Disordered" evidence="4">
    <location>
        <begin position="353"/>
        <end position="377"/>
    </location>
</feature>
<reference evidence="6" key="1">
    <citation type="submission" date="2023-10" db="EMBL/GenBank/DDBJ databases">
        <title>Genome assembly of Pristionchus species.</title>
        <authorList>
            <person name="Yoshida K."/>
            <person name="Sommer R.J."/>
        </authorList>
    </citation>
    <scope>NUCLEOTIDE SEQUENCE</scope>
    <source>
        <strain evidence="6">RS5133</strain>
    </source>
</reference>
<evidence type="ECO:0000256" key="1">
    <source>
        <dbReference type="ARBA" id="ARBA00022723"/>
    </source>
</evidence>
<keyword evidence="3" id="KW-0862">Zinc</keyword>
<keyword evidence="7" id="KW-1185">Reference proteome</keyword>
<comment type="caution">
    <text evidence="6">The sequence shown here is derived from an EMBL/GenBank/DDBJ whole genome shotgun (WGS) entry which is preliminary data.</text>
</comment>
<dbReference type="InterPro" id="IPR004181">
    <property type="entry name" value="Znf_MIZ"/>
</dbReference>
<dbReference type="Pfam" id="PF02891">
    <property type="entry name" value="zf-MIZ"/>
    <property type="match status" value="1"/>
</dbReference>
<dbReference type="EMBL" id="BTSY01000004">
    <property type="protein sequence ID" value="GMT23736.1"/>
    <property type="molecule type" value="Genomic_DNA"/>
</dbReference>
<evidence type="ECO:0000256" key="2">
    <source>
        <dbReference type="ARBA" id="ARBA00022771"/>
    </source>
</evidence>
<dbReference type="AlphaFoldDB" id="A0AAV5VZ21"/>
<organism evidence="6 7">
    <name type="scientific">Pristionchus fissidentatus</name>
    <dbReference type="NCBI Taxonomy" id="1538716"/>
    <lineage>
        <taxon>Eukaryota</taxon>
        <taxon>Metazoa</taxon>
        <taxon>Ecdysozoa</taxon>
        <taxon>Nematoda</taxon>
        <taxon>Chromadorea</taxon>
        <taxon>Rhabditida</taxon>
        <taxon>Rhabditina</taxon>
        <taxon>Diplogasteromorpha</taxon>
        <taxon>Diplogasteroidea</taxon>
        <taxon>Neodiplogasteridae</taxon>
        <taxon>Pristionchus</taxon>
    </lineage>
</organism>
<evidence type="ECO:0000313" key="7">
    <source>
        <dbReference type="Proteomes" id="UP001432322"/>
    </source>
</evidence>
<accession>A0AAV5VZ21</accession>
<dbReference type="GO" id="GO:0008270">
    <property type="term" value="F:zinc ion binding"/>
    <property type="evidence" value="ECO:0007669"/>
    <property type="project" value="UniProtKB-KW"/>
</dbReference>
<dbReference type="PANTHER" id="PTHR10782:SF4">
    <property type="entry name" value="TONALLI, ISOFORM E"/>
    <property type="match status" value="1"/>
</dbReference>
<dbReference type="PANTHER" id="PTHR10782">
    <property type="entry name" value="ZINC FINGER MIZ DOMAIN-CONTAINING PROTEIN"/>
    <property type="match status" value="1"/>
</dbReference>
<dbReference type="Proteomes" id="UP001432322">
    <property type="component" value="Unassembled WGS sequence"/>
</dbReference>
<dbReference type="GO" id="GO:0016925">
    <property type="term" value="P:protein sumoylation"/>
    <property type="evidence" value="ECO:0007669"/>
    <property type="project" value="TreeGrafter"/>
</dbReference>
<feature type="domain" description="SP-RING-type" evidence="5">
    <location>
        <begin position="25"/>
        <end position="64"/>
    </location>
</feature>
<evidence type="ECO:0000256" key="4">
    <source>
        <dbReference type="SAM" id="MobiDB-lite"/>
    </source>
</evidence>
<evidence type="ECO:0000259" key="5">
    <source>
        <dbReference type="Pfam" id="PF02891"/>
    </source>
</evidence>